<gene>
    <name evidence="1" type="ORF">I8J31_16410</name>
</gene>
<dbReference type="Proteomes" id="UP000628710">
    <property type="component" value="Unassembled WGS sequence"/>
</dbReference>
<keyword evidence="2" id="KW-1185">Reference proteome</keyword>
<protein>
    <submittedName>
        <fullName evidence="1">Uncharacterized protein</fullName>
    </submittedName>
</protein>
<reference evidence="1" key="1">
    <citation type="submission" date="2020-12" db="EMBL/GenBank/DDBJ databases">
        <title>Marinomonas arctica sp. nov., a psychrotolerant bacterium isolated from the Arctic.</title>
        <authorList>
            <person name="Zhang Y."/>
        </authorList>
    </citation>
    <scope>NUCLEOTIDE SEQUENCE</scope>
    <source>
        <strain evidence="1">C1424</strain>
    </source>
</reference>
<organism evidence="1 2">
    <name type="scientific">Marinomonas transparens</name>
    <dbReference type="NCBI Taxonomy" id="2795388"/>
    <lineage>
        <taxon>Bacteria</taxon>
        <taxon>Pseudomonadati</taxon>
        <taxon>Pseudomonadota</taxon>
        <taxon>Gammaproteobacteria</taxon>
        <taxon>Oceanospirillales</taxon>
        <taxon>Oceanospirillaceae</taxon>
        <taxon>Marinomonas</taxon>
    </lineage>
</organism>
<name>A0A934JYH2_9GAMM</name>
<evidence type="ECO:0000313" key="2">
    <source>
        <dbReference type="Proteomes" id="UP000628710"/>
    </source>
</evidence>
<comment type="caution">
    <text evidence="1">The sequence shown here is derived from an EMBL/GenBank/DDBJ whole genome shotgun (WGS) entry which is preliminary data.</text>
</comment>
<proteinExistence type="predicted"/>
<accession>A0A934JYH2</accession>
<dbReference type="AlphaFoldDB" id="A0A934JYH2"/>
<dbReference type="EMBL" id="JAEMNX010000022">
    <property type="protein sequence ID" value="MBJ7539262.1"/>
    <property type="molecule type" value="Genomic_DNA"/>
</dbReference>
<dbReference type="RefSeq" id="WP_199469667.1">
    <property type="nucleotide sequence ID" value="NZ_JAEMNX010000022.1"/>
</dbReference>
<evidence type="ECO:0000313" key="1">
    <source>
        <dbReference type="EMBL" id="MBJ7539262.1"/>
    </source>
</evidence>
<sequence>MFNPESESRFFKMLSLCPEFEKYWDIKEGVCKQRTLGGAINRLLSSEDTEGESALLSFYAAVWFGNSDMFEFDFIKAMQVMDERSIKIIRAWMVKPFFCGDWE</sequence>